<evidence type="ECO:0000313" key="4">
    <source>
        <dbReference type="Proteomes" id="UP000317180"/>
    </source>
</evidence>
<dbReference type="RefSeq" id="WP_005831307.1">
    <property type="nucleotide sequence ID" value="NZ_BJOD01000001.1"/>
</dbReference>
<name>A0A3M8AQ81_9BACL</name>
<dbReference type="Proteomes" id="UP000276178">
    <property type="component" value="Unassembled WGS sequence"/>
</dbReference>
<protein>
    <submittedName>
        <fullName evidence="2">Uncharacterized protein</fullName>
    </submittedName>
</protein>
<evidence type="ECO:0000313" key="1">
    <source>
        <dbReference type="EMBL" id="GED23980.1"/>
    </source>
</evidence>
<dbReference type="EMBL" id="BJOD01000001">
    <property type="protein sequence ID" value="GED23980.1"/>
    <property type="molecule type" value="Genomic_DNA"/>
</dbReference>
<dbReference type="EMBL" id="RHHN01000048">
    <property type="protein sequence ID" value="RNB53366.1"/>
    <property type="molecule type" value="Genomic_DNA"/>
</dbReference>
<dbReference type="Proteomes" id="UP000317180">
    <property type="component" value="Unassembled WGS sequence"/>
</dbReference>
<proteinExistence type="predicted"/>
<evidence type="ECO:0000313" key="2">
    <source>
        <dbReference type="EMBL" id="RNB53366.1"/>
    </source>
</evidence>
<keyword evidence="4" id="KW-1185">Reference proteome</keyword>
<dbReference type="AlphaFoldDB" id="A0A3M8AQ81"/>
<sequence>MPRQLLVAIVVSTFLALMLSLVPSAGWQRTDVPTFQPSHPIQLSERNVLDLFTLMTPHYKMKRIKWENPSVYVDFVIKPGEKVNVSHVYHDFYQLTYELLTLTDNVGQVYFRLLEESDQPKESKLLIAIQTTGASSLAHPKPIAELEDVDSFVKNTFPVRIEPYFYERISP</sequence>
<reference evidence="2 3" key="1">
    <citation type="submission" date="2018-10" db="EMBL/GenBank/DDBJ databases">
        <title>Phylogenomics of Brevibacillus.</title>
        <authorList>
            <person name="Dunlap C."/>
        </authorList>
    </citation>
    <scope>NUCLEOTIDE SEQUENCE [LARGE SCALE GENOMIC DNA]</scope>
    <source>
        <strain evidence="2 3">NRRL NRS 1219</strain>
    </source>
</reference>
<dbReference type="GeneID" id="82811935"/>
<dbReference type="OrthoDB" id="2475447at2"/>
<reference evidence="1 4" key="2">
    <citation type="submission" date="2019-06" db="EMBL/GenBank/DDBJ databases">
        <title>Whole genome shotgun sequence of Brevibacillus agri NBRC 15538.</title>
        <authorList>
            <person name="Hosoyama A."/>
            <person name="Uohara A."/>
            <person name="Ohji S."/>
            <person name="Ichikawa N."/>
        </authorList>
    </citation>
    <scope>NUCLEOTIDE SEQUENCE [LARGE SCALE GENOMIC DNA]</scope>
    <source>
        <strain evidence="1 4">NBRC 15538</strain>
    </source>
</reference>
<comment type="caution">
    <text evidence="2">The sequence shown here is derived from an EMBL/GenBank/DDBJ whole genome shotgun (WGS) entry which is preliminary data.</text>
</comment>
<accession>A0A3M8AQ81</accession>
<evidence type="ECO:0000313" key="3">
    <source>
        <dbReference type="Proteomes" id="UP000276178"/>
    </source>
</evidence>
<organism evidence="2 3">
    <name type="scientific">Brevibacillus agri</name>
    <dbReference type="NCBI Taxonomy" id="51101"/>
    <lineage>
        <taxon>Bacteria</taxon>
        <taxon>Bacillati</taxon>
        <taxon>Bacillota</taxon>
        <taxon>Bacilli</taxon>
        <taxon>Bacillales</taxon>
        <taxon>Paenibacillaceae</taxon>
        <taxon>Brevibacillus</taxon>
    </lineage>
</organism>
<gene>
    <name evidence="1" type="ORF">BAG01nite_00820</name>
    <name evidence="2" type="ORF">EB820_17430</name>
</gene>